<dbReference type="GO" id="GO:0005737">
    <property type="term" value="C:cytoplasm"/>
    <property type="evidence" value="ECO:0007669"/>
    <property type="project" value="UniProtKB-SubCell"/>
</dbReference>
<sequence length="192" mass="20798">MTAVTPEDVGRTTFALTPPGLRGYRTDEVDAFLELVAATLGGSGVLTADDLRQVSFGAPRGGRRGYRAEQVDEFLDRVHAELEFRQRGVRPVPAAAPGPAPARLLTPADVHRMRFTPAPLEQRGYHVEEVDAFLDLVAATLAHDGPGSLTVDDVRAVRFTVARLGVRGYQRDEVDAFLDLVVTALQQPAGLR</sequence>
<evidence type="ECO:0000256" key="4">
    <source>
        <dbReference type="ARBA" id="ARBA00022490"/>
    </source>
</evidence>
<evidence type="ECO:0000256" key="8">
    <source>
        <dbReference type="ARBA" id="ARBA00031737"/>
    </source>
</evidence>
<dbReference type="EMBL" id="LR215973">
    <property type="protein sequence ID" value="VFA98506.1"/>
    <property type="molecule type" value="Genomic_DNA"/>
</dbReference>
<evidence type="ECO:0000256" key="6">
    <source>
        <dbReference type="ARBA" id="ARBA00023054"/>
    </source>
</evidence>
<dbReference type="Gene3D" id="6.10.250.660">
    <property type="match status" value="4"/>
</dbReference>
<accession>A0A4U8VXV8</accession>
<reference evidence="9 10" key="1">
    <citation type="submission" date="2019-02" db="EMBL/GenBank/DDBJ databases">
        <authorList>
            <consortium name="Pathogen Informatics"/>
        </authorList>
    </citation>
    <scope>NUCLEOTIDE SEQUENCE [LARGE SCALE GENOMIC DNA]</scope>
    <source>
        <strain evidence="9 10">3012STDY6756504</strain>
    </source>
</reference>
<proteinExistence type="inferred from homology"/>
<dbReference type="InterPro" id="IPR019933">
    <property type="entry name" value="DivIVA_domain"/>
</dbReference>
<keyword evidence="5 9" id="KW-0132">Cell division</keyword>
<keyword evidence="7" id="KW-0131">Cell cycle</keyword>
<keyword evidence="6" id="KW-0175">Coiled coil</keyword>
<dbReference type="RefSeq" id="WP_130917094.1">
    <property type="nucleotide sequence ID" value="NZ_JADLPI010000011.1"/>
</dbReference>
<evidence type="ECO:0000256" key="1">
    <source>
        <dbReference type="ARBA" id="ARBA00004496"/>
    </source>
</evidence>
<evidence type="ECO:0000256" key="7">
    <source>
        <dbReference type="ARBA" id="ARBA00023306"/>
    </source>
</evidence>
<comment type="similarity">
    <text evidence="2">Belongs to the DivIVA family.</text>
</comment>
<evidence type="ECO:0000313" key="10">
    <source>
        <dbReference type="Proteomes" id="UP000290439"/>
    </source>
</evidence>
<name>A0A4U8VXV8_9NOCA</name>
<dbReference type="InterPro" id="IPR007793">
    <property type="entry name" value="DivIVA_fam"/>
</dbReference>
<organism evidence="9 10">
    <name type="scientific">Nocardia cyriacigeorgica</name>
    <dbReference type="NCBI Taxonomy" id="135487"/>
    <lineage>
        <taxon>Bacteria</taxon>
        <taxon>Bacillati</taxon>
        <taxon>Actinomycetota</taxon>
        <taxon>Actinomycetes</taxon>
        <taxon>Mycobacteriales</taxon>
        <taxon>Nocardiaceae</taxon>
        <taxon>Nocardia</taxon>
    </lineage>
</organism>
<dbReference type="PANTHER" id="PTHR35794">
    <property type="entry name" value="CELL DIVISION PROTEIN DIVIVA"/>
    <property type="match status" value="1"/>
</dbReference>
<evidence type="ECO:0000256" key="3">
    <source>
        <dbReference type="ARBA" id="ARBA00018787"/>
    </source>
</evidence>
<dbReference type="PANTHER" id="PTHR35794:SF2">
    <property type="entry name" value="CELL DIVISION PROTEIN DIVIVA"/>
    <property type="match status" value="1"/>
</dbReference>
<evidence type="ECO:0000256" key="5">
    <source>
        <dbReference type="ARBA" id="ARBA00022618"/>
    </source>
</evidence>
<protein>
    <recommendedName>
        <fullName evidence="3">Cell wall synthesis protein Wag31</fullName>
    </recommendedName>
    <alternativeName>
        <fullName evidence="8">Antigen 84</fullName>
    </alternativeName>
</protein>
<gene>
    <name evidence="9" type="ORF">NCTC10797_02274</name>
</gene>
<evidence type="ECO:0000256" key="2">
    <source>
        <dbReference type="ARBA" id="ARBA00009008"/>
    </source>
</evidence>
<keyword evidence="4" id="KW-0963">Cytoplasm</keyword>
<comment type="subcellular location">
    <subcellularLocation>
        <location evidence="1">Cytoplasm</location>
    </subcellularLocation>
</comment>
<dbReference type="Proteomes" id="UP000290439">
    <property type="component" value="Chromosome"/>
</dbReference>
<evidence type="ECO:0000313" key="9">
    <source>
        <dbReference type="EMBL" id="VFA98506.1"/>
    </source>
</evidence>
<dbReference type="NCBIfam" id="TIGR03544">
    <property type="entry name" value="DivI1A_domain"/>
    <property type="match status" value="4"/>
</dbReference>
<dbReference type="GO" id="GO:0051301">
    <property type="term" value="P:cell division"/>
    <property type="evidence" value="ECO:0007669"/>
    <property type="project" value="UniProtKB-KW"/>
</dbReference>
<dbReference type="AlphaFoldDB" id="A0A4U8VXV8"/>